<proteinExistence type="predicted"/>
<accession>A0AAD6U635</accession>
<protein>
    <submittedName>
        <fullName evidence="1">Uncharacterized protein</fullName>
    </submittedName>
</protein>
<dbReference type="EMBL" id="JARJCN010000024">
    <property type="protein sequence ID" value="KAJ7089235.1"/>
    <property type="molecule type" value="Genomic_DNA"/>
</dbReference>
<evidence type="ECO:0000313" key="3">
    <source>
        <dbReference type="Proteomes" id="UP001222325"/>
    </source>
</evidence>
<sequence>MAQYRYILVHILTSIFEHDHWFFSFEDRSTLLQCRSFLLDLNLVNIPTTERLRSGRRIGTKLELGVLMGLVNKSTSLKESYCLIALPLLDERLDLFGGILLSRYAAAPQKLGFGAVLNRSGCVQVAQLLHYRRFNFIISTWLKGETTLVYTGIQE</sequence>
<dbReference type="Proteomes" id="UP001222325">
    <property type="component" value="Unassembled WGS sequence"/>
</dbReference>
<evidence type="ECO:0000313" key="1">
    <source>
        <dbReference type="EMBL" id="KAJ7089235.1"/>
    </source>
</evidence>
<comment type="caution">
    <text evidence="1">The sequence shown here is derived from an EMBL/GenBank/DDBJ whole genome shotgun (WGS) entry which is preliminary data.</text>
</comment>
<dbReference type="AlphaFoldDB" id="A0AAD6U635"/>
<organism evidence="1 3">
    <name type="scientific">Mycena belliarum</name>
    <dbReference type="NCBI Taxonomy" id="1033014"/>
    <lineage>
        <taxon>Eukaryota</taxon>
        <taxon>Fungi</taxon>
        <taxon>Dikarya</taxon>
        <taxon>Basidiomycota</taxon>
        <taxon>Agaricomycotina</taxon>
        <taxon>Agaricomycetes</taxon>
        <taxon>Agaricomycetidae</taxon>
        <taxon>Agaricales</taxon>
        <taxon>Marasmiineae</taxon>
        <taxon>Mycenaceae</taxon>
        <taxon>Mycena</taxon>
    </lineage>
</organism>
<keyword evidence="3" id="KW-1185">Reference proteome</keyword>
<evidence type="ECO:0000313" key="2">
    <source>
        <dbReference type="EMBL" id="KAJ7089239.1"/>
    </source>
</evidence>
<reference evidence="1" key="1">
    <citation type="submission" date="2023-03" db="EMBL/GenBank/DDBJ databases">
        <title>Massive genome expansion in bonnet fungi (Mycena s.s.) driven by repeated elements and novel gene families across ecological guilds.</title>
        <authorList>
            <consortium name="Lawrence Berkeley National Laboratory"/>
            <person name="Harder C.B."/>
            <person name="Miyauchi S."/>
            <person name="Viragh M."/>
            <person name="Kuo A."/>
            <person name="Thoen E."/>
            <person name="Andreopoulos B."/>
            <person name="Lu D."/>
            <person name="Skrede I."/>
            <person name="Drula E."/>
            <person name="Henrissat B."/>
            <person name="Morin E."/>
            <person name="Kohler A."/>
            <person name="Barry K."/>
            <person name="LaButti K."/>
            <person name="Morin E."/>
            <person name="Salamov A."/>
            <person name="Lipzen A."/>
            <person name="Mereny Z."/>
            <person name="Hegedus B."/>
            <person name="Baldrian P."/>
            <person name="Stursova M."/>
            <person name="Weitz H."/>
            <person name="Taylor A."/>
            <person name="Grigoriev I.V."/>
            <person name="Nagy L.G."/>
            <person name="Martin F."/>
            <person name="Kauserud H."/>
        </authorList>
    </citation>
    <scope>NUCLEOTIDE SEQUENCE</scope>
    <source>
        <strain evidence="1">CBHHK173m</strain>
    </source>
</reference>
<dbReference type="EMBL" id="JARJCN010000024">
    <property type="protein sequence ID" value="KAJ7089239.1"/>
    <property type="molecule type" value="Genomic_DNA"/>
</dbReference>
<gene>
    <name evidence="1" type="ORF">B0H15DRAFT_800583</name>
    <name evidence="2" type="ORF">B0H15DRAFT_800585</name>
</gene>
<name>A0AAD6U635_9AGAR</name>